<proteinExistence type="predicted"/>
<keyword evidence="1" id="KW-0812">Transmembrane</keyword>
<dbReference type="AlphaFoldDB" id="A0A8S9ZBH7"/>
<evidence type="ECO:0000256" key="1">
    <source>
        <dbReference type="SAM" id="Phobius"/>
    </source>
</evidence>
<name>A0A8S9ZBH7_9BILA</name>
<reference evidence="2" key="1">
    <citation type="journal article" date="2020" name="Ecol. Evol.">
        <title>Genome structure and content of the rice root-knot nematode (Meloidogyne graminicola).</title>
        <authorList>
            <person name="Phan N.T."/>
            <person name="Danchin E.G.J."/>
            <person name="Klopp C."/>
            <person name="Perfus-Barbeoch L."/>
            <person name="Kozlowski D.K."/>
            <person name="Koutsovoulos G.D."/>
            <person name="Lopez-Roques C."/>
            <person name="Bouchez O."/>
            <person name="Zahm M."/>
            <person name="Besnard G."/>
            <person name="Bellafiore S."/>
        </authorList>
    </citation>
    <scope>NUCLEOTIDE SEQUENCE</scope>
    <source>
        <strain evidence="2">VN-18</strain>
    </source>
</reference>
<organism evidence="2 3">
    <name type="scientific">Meloidogyne graminicola</name>
    <dbReference type="NCBI Taxonomy" id="189291"/>
    <lineage>
        <taxon>Eukaryota</taxon>
        <taxon>Metazoa</taxon>
        <taxon>Ecdysozoa</taxon>
        <taxon>Nematoda</taxon>
        <taxon>Chromadorea</taxon>
        <taxon>Rhabditida</taxon>
        <taxon>Tylenchina</taxon>
        <taxon>Tylenchomorpha</taxon>
        <taxon>Tylenchoidea</taxon>
        <taxon>Meloidogynidae</taxon>
        <taxon>Meloidogyninae</taxon>
        <taxon>Meloidogyne</taxon>
    </lineage>
</organism>
<keyword evidence="3" id="KW-1185">Reference proteome</keyword>
<gene>
    <name evidence="2" type="ORF">Mgra_00009366</name>
</gene>
<dbReference type="Proteomes" id="UP000605970">
    <property type="component" value="Unassembled WGS sequence"/>
</dbReference>
<protein>
    <submittedName>
        <fullName evidence="2">Uncharacterized protein</fullName>
    </submittedName>
</protein>
<keyword evidence="1" id="KW-1133">Transmembrane helix</keyword>
<evidence type="ECO:0000313" key="3">
    <source>
        <dbReference type="Proteomes" id="UP000605970"/>
    </source>
</evidence>
<dbReference type="OrthoDB" id="5825340at2759"/>
<sequence>MSLQYIQNTEQRNLLRKQPNEKQINKNNFLFKQQQRPIRFFKNILSTTFFVKFQLISFLLIYSLFPSFYISGFIIPNGKHGLLIYNSDSEIDYSNLNKNKYSSIEERDNSLKLQGTDLLLLHSSLKHIRTLGDCIEITDRNATLLKSISRASDSLVDLDIKNQHFNVHYCANLENDEQQQCGEKSVCGTIYRWKKAMVRINTNIGLSSVDDLPDIFLQEQVLVPSGCSCLINAADTKFAKMPVIIES</sequence>
<evidence type="ECO:0000313" key="2">
    <source>
        <dbReference type="EMBL" id="KAF7627356.1"/>
    </source>
</evidence>
<dbReference type="EMBL" id="JABEBT010000151">
    <property type="protein sequence ID" value="KAF7627356.1"/>
    <property type="molecule type" value="Genomic_DNA"/>
</dbReference>
<keyword evidence="1" id="KW-0472">Membrane</keyword>
<feature type="transmembrane region" description="Helical" evidence="1">
    <location>
        <begin position="44"/>
        <end position="65"/>
    </location>
</feature>
<comment type="caution">
    <text evidence="2">The sequence shown here is derived from an EMBL/GenBank/DDBJ whole genome shotgun (WGS) entry which is preliminary data.</text>
</comment>
<accession>A0A8S9ZBH7</accession>